<dbReference type="Gene3D" id="3.40.50.720">
    <property type="entry name" value="NAD(P)-binding Rossmann-like Domain"/>
    <property type="match status" value="1"/>
</dbReference>
<dbReference type="Proteomes" id="UP000003438">
    <property type="component" value="Unassembled WGS sequence"/>
</dbReference>
<dbReference type="STRING" id="411471.SUBVAR_06880"/>
<dbReference type="InterPro" id="IPR003148">
    <property type="entry name" value="RCK_N"/>
</dbReference>
<dbReference type="PANTHER" id="PTHR43833">
    <property type="entry name" value="POTASSIUM CHANNEL PROTEIN 2-RELATED-RELATED"/>
    <property type="match status" value="1"/>
</dbReference>
<dbReference type="GO" id="GO:0006813">
    <property type="term" value="P:potassium ion transport"/>
    <property type="evidence" value="ECO:0007669"/>
    <property type="project" value="InterPro"/>
</dbReference>
<reference evidence="2" key="1">
    <citation type="submission" date="2009-12" db="EMBL/GenBank/DDBJ databases">
        <authorList>
            <person name="Weinstock G."/>
            <person name="Sodergren E."/>
            <person name="Clifton S."/>
            <person name="Fulton L."/>
            <person name="Fulton B."/>
            <person name="Courtney L."/>
            <person name="Fronick C."/>
            <person name="Harrison M."/>
            <person name="Strong C."/>
            <person name="Farmer C."/>
            <person name="Delahaunty K."/>
            <person name="Markovic C."/>
            <person name="Hall O."/>
            <person name="Minx P."/>
            <person name="Tomlinson C."/>
            <person name="Mitreva M."/>
            <person name="Nelson J."/>
            <person name="Hou S."/>
            <person name="Wollam A."/>
            <person name="Pepin K.H."/>
            <person name="Johnson M."/>
            <person name="Bhonagiri V."/>
            <person name="Nash W.E."/>
            <person name="Warren W."/>
            <person name="Chinwalla A."/>
            <person name="Mardis E.R."/>
            <person name="Wilson R.K."/>
        </authorList>
    </citation>
    <scope>NUCLEOTIDE SEQUENCE [LARGE SCALE GENOMIC DNA]</scope>
    <source>
        <strain evidence="2">DSM 15176</strain>
    </source>
</reference>
<evidence type="ECO:0000313" key="3">
    <source>
        <dbReference type="Proteomes" id="UP000003438"/>
    </source>
</evidence>
<dbReference type="InterPro" id="IPR006037">
    <property type="entry name" value="RCK_C"/>
</dbReference>
<protein>
    <submittedName>
        <fullName evidence="2">TrkA N-terminal domain protein</fullName>
    </submittedName>
</protein>
<evidence type="ECO:0000313" key="2">
    <source>
        <dbReference type="EMBL" id="EFB74899.1"/>
    </source>
</evidence>
<sequence length="223" mass="24569">MKKQDPSTLYGVIGLGRFGTALVKTLTEAGKEVIAIDKNEEKVREVRSYTDYAFVVDNLSETALKETGMQNCGTVTICIGEQIDMSILTTMLVIKLGVPNVIAKATSEVHGEVLKRMGATVVYPEADMAVRIGRRLIFGNLLDYVALADGVEVRRIAVGGHVVGRSIQELDVRRVYGINIIAVERDGRTDVEFTANYRFSQGDTIAVIGKIDKIDRFEKELQD</sequence>
<dbReference type="OrthoDB" id="9776294at2"/>
<comment type="caution">
    <text evidence="2">The sequence shown here is derived from an EMBL/GenBank/DDBJ whole genome shotgun (WGS) entry which is preliminary data.</text>
</comment>
<proteinExistence type="predicted"/>
<dbReference type="SUPFAM" id="SSF116726">
    <property type="entry name" value="TrkA C-terminal domain-like"/>
    <property type="match status" value="1"/>
</dbReference>
<dbReference type="SUPFAM" id="SSF51735">
    <property type="entry name" value="NAD(P)-binding Rossmann-fold domains"/>
    <property type="match status" value="1"/>
</dbReference>
<dbReference type="Pfam" id="PF02254">
    <property type="entry name" value="TrkA_N"/>
    <property type="match status" value="1"/>
</dbReference>
<feature type="domain" description="RCK C-terminal" evidence="1">
    <location>
        <begin position="139"/>
        <end position="223"/>
    </location>
</feature>
<gene>
    <name evidence="2" type="ORF">SUBVAR_06880</name>
</gene>
<organism evidence="2 3">
    <name type="scientific">Subdoligranulum variabile DSM 15176</name>
    <dbReference type="NCBI Taxonomy" id="411471"/>
    <lineage>
        <taxon>Bacteria</taxon>
        <taxon>Bacillati</taxon>
        <taxon>Bacillota</taxon>
        <taxon>Clostridia</taxon>
        <taxon>Eubacteriales</taxon>
        <taxon>Oscillospiraceae</taxon>
        <taxon>Subdoligranulum</taxon>
    </lineage>
</organism>
<evidence type="ECO:0000259" key="1">
    <source>
        <dbReference type="PROSITE" id="PS51202"/>
    </source>
</evidence>
<dbReference type="EMBL" id="ACBY02000054">
    <property type="protein sequence ID" value="EFB74899.1"/>
    <property type="molecule type" value="Genomic_DNA"/>
</dbReference>
<dbReference type="InterPro" id="IPR050721">
    <property type="entry name" value="Trk_Ktr_HKT_K-transport"/>
</dbReference>
<dbReference type="InterPro" id="IPR036721">
    <property type="entry name" value="RCK_C_sf"/>
</dbReference>
<dbReference type="RefSeq" id="WP_007048230.1">
    <property type="nucleotide sequence ID" value="NZ_GG704770.1"/>
</dbReference>
<dbReference type="InterPro" id="IPR036291">
    <property type="entry name" value="NAD(P)-bd_dom_sf"/>
</dbReference>
<dbReference type="HOGENOM" id="CLU_046525_3_0_9"/>
<dbReference type="PANTHER" id="PTHR43833:SF7">
    <property type="entry name" value="KTR SYSTEM POTASSIUM UPTAKE PROTEIN C"/>
    <property type="match status" value="1"/>
</dbReference>
<name>D1PR52_9FIRM</name>
<dbReference type="Gene3D" id="3.30.70.1450">
    <property type="entry name" value="Regulator of K+ conductance, C-terminal domain"/>
    <property type="match status" value="1"/>
</dbReference>
<dbReference type="PROSITE" id="PS51202">
    <property type="entry name" value="RCK_C"/>
    <property type="match status" value="1"/>
</dbReference>
<dbReference type="Pfam" id="PF02080">
    <property type="entry name" value="TrkA_C"/>
    <property type="match status" value="1"/>
</dbReference>
<keyword evidence="3" id="KW-1185">Reference proteome</keyword>
<accession>D1PR52</accession>
<dbReference type="AlphaFoldDB" id="D1PR52"/>
<dbReference type="GO" id="GO:0008324">
    <property type="term" value="F:monoatomic cation transmembrane transporter activity"/>
    <property type="evidence" value="ECO:0007669"/>
    <property type="project" value="InterPro"/>
</dbReference>
<dbReference type="eggNOG" id="COG0569">
    <property type="taxonomic scope" value="Bacteria"/>
</dbReference>